<dbReference type="GO" id="GO:0016020">
    <property type="term" value="C:membrane"/>
    <property type="evidence" value="ECO:0007669"/>
    <property type="project" value="UniProtKB-SubCell"/>
</dbReference>
<keyword evidence="3" id="KW-1133">Transmembrane helix</keyword>
<dbReference type="GO" id="GO:0003723">
    <property type="term" value="F:RNA binding"/>
    <property type="evidence" value="ECO:0007669"/>
    <property type="project" value="InterPro"/>
</dbReference>
<dbReference type="GO" id="GO:0008168">
    <property type="term" value="F:methyltransferase activity"/>
    <property type="evidence" value="ECO:0007669"/>
    <property type="project" value="InterPro"/>
</dbReference>
<accession>A0A8S0U1I8</accession>
<sequence length="105" mass="11466">MGAICGVGVVKGFRKTLHMTKGGGANVVAYNYTKGDALGAEIVVTSVLVYTIFSTTDAKHKARDSQVPTGMVYAMKFSHISNRDFVYMVNKRLNVIPFLKSFLQS</sequence>
<dbReference type="EMBL" id="CACTIH010007410">
    <property type="protein sequence ID" value="CAA3012759.1"/>
    <property type="molecule type" value="Genomic_DNA"/>
</dbReference>
<dbReference type="AlphaFoldDB" id="A0A8S0U1I8"/>
<dbReference type="Gramene" id="OE9A063797T1">
    <property type="protein sequence ID" value="OE9A063797C1"/>
    <property type="gene ID" value="OE9A063797"/>
</dbReference>
<dbReference type="OrthoDB" id="1711450at2759"/>
<dbReference type="GO" id="GO:0006364">
    <property type="term" value="P:rRNA processing"/>
    <property type="evidence" value="ECO:0007669"/>
    <property type="project" value="InterPro"/>
</dbReference>
<comment type="caution">
    <text evidence="5">The sequence shown here is derived from an EMBL/GenBank/DDBJ whole genome shotgun (WGS) entry which is preliminary data.</text>
</comment>
<dbReference type="InterPro" id="IPR000425">
    <property type="entry name" value="MIP"/>
</dbReference>
<protein>
    <submittedName>
        <fullName evidence="5">Probable aquaporin PIP1-5</fullName>
    </submittedName>
</protein>
<dbReference type="Gene3D" id="1.20.1080.10">
    <property type="entry name" value="Glycerol uptake facilitator protein"/>
    <property type="match status" value="1"/>
</dbReference>
<keyword evidence="2" id="KW-0812">Transmembrane</keyword>
<evidence type="ECO:0000313" key="5">
    <source>
        <dbReference type="EMBL" id="CAA3012759.1"/>
    </source>
</evidence>
<evidence type="ECO:0000256" key="4">
    <source>
        <dbReference type="ARBA" id="ARBA00023136"/>
    </source>
</evidence>
<proteinExistence type="predicted"/>
<evidence type="ECO:0000256" key="2">
    <source>
        <dbReference type="ARBA" id="ARBA00022692"/>
    </source>
</evidence>
<comment type="subcellular location">
    <subcellularLocation>
        <location evidence="1">Membrane</location>
        <topology evidence="1">Multi-pass membrane protein</topology>
    </subcellularLocation>
</comment>
<evidence type="ECO:0000256" key="3">
    <source>
        <dbReference type="ARBA" id="ARBA00022989"/>
    </source>
</evidence>
<dbReference type="InterPro" id="IPR034294">
    <property type="entry name" value="Aquaporin_transptr"/>
</dbReference>
<organism evidence="5 6">
    <name type="scientific">Olea europaea subsp. europaea</name>
    <dbReference type="NCBI Taxonomy" id="158383"/>
    <lineage>
        <taxon>Eukaryota</taxon>
        <taxon>Viridiplantae</taxon>
        <taxon>Streptophyta</taxon>
        <taxon>Embryophyta</taxon>
        <taxon>Tracheophyta</taxon>
        <taxon>Spermatophyta</taxon>
        <taxon>Magnoliopsida</taxon>
        <taxon>eudicotyledons</taxon>
        <taxon>Gunneridae</taxon>
        <taxon>Pentapetalae</taxon>
        <taxon>asterids</taxon>
        <taxon>lamiids</taxon>
        <taxon>Lamiales</taxon>
        <taxon>Oleaceae</taxon>
        <taxon>Oleeae</taxon>
        <taxon>Olea</taxon>
    </lineage>
</organism>
<name>A0A8S0U1I8_OLEEU</name>
<reference evidence="5 6" key="1">
    <citation type="submission" date="2019-12" db="EMBL/GenBank/DDBJ databases">
        <authorList>
            <person name="Alioto T."/>
            <person name="Alioto T."/>
            <person name="Gomez Garrido J."/>
        </authorList>
    </citation>
    <scope>NUCLEOTIDE SEQUENCE [LARGE SCALE GENOMIC DNA]</scope>
</reference>
<dbReference type="Proteomes" id="UP000594638">
    <property type="component" value="Unassembled WGS sequence"/>
</dbReference>
<gene>
    <name evidence="5" type="ORF">OLEA9_A063797</name>
</gene>
<keyword evidence="6" id="KW-1185">Reference proteome</keyword>
<dbReference type="Pfam" id="PF00230">
    <property type="entry name" value="MIP"/>
    <property type="match status" value="1"/>
</dbReference>
<keyword evidence="4" id="KW-0472">Membrane</keyword>
<dbReference type="SUPFAM" id="SSF81338">
    <property type="entry name" value="Aquaporin-like"/>
    <property type="match status" value="1"/>
</dbReference>
<dbReference type="PANTHER" id="PTHR45687">
    <property type="entry name" value="AQUAPORIN OR AQUAGLYCEROPORIN RELATED"/>
    <property type="match status" value="1"/>
</dbReference>
<dbReference type="InterPro" id="IPR023271">
    <property type="entry name" value="Aquaporin-like"/>
</dbReference>
<evidence type="ECO:0000256" key="1">
    <source>
        <dbReference type="ARBA" id="ARBA00004141"/>
    </source>
</evidence>
<dbReference type="GO" id="GO:0015267">
    <property type="term" value="F:channel activity"/>
    <property type="evidence" value="ECO:0007669"/>
    <property type="project" value="InterPro"/>
</dbReference>
<evidence type="ECO:0000313" key="6">
    <source>
        <dbReference type="Proteomes" id="UP000594638"/>
    </source>
</evidence>